<dbReference type="Proteomes" id="UP000664914">
    <property type="component" value="Chromosome"/>
</dbReference>
<dbReference type="GO" id="GO:0003700">
    <property type="term" value="F:DNA-binding transcription factor activity"/>
    <property type="evidence" value="ECO:0007669"/>
    <property type="project" value="InterPro"/>
</dbReference>
<dbReference type="SUPFAM" id="SSF53850">
    <property type="entry name" value="Periplasmic binding protein-like II"/>
    <property type="match status" value="1"/>
</dbReference>
<dbReference type="EMBL" id="CP059319">
    <property type="protein sequence ID" value="QTH20131.1"/>
    <property type="molecule type" value="Genomic_DNA"/>
</dbReference>
<organism evidence="6 7">
    <name type="scientific">Rhizorhabdus wittichii</name>
    <dbReference type="NCBI Taxonomy" id="160791"/>
    <lineage>
        <taxon>Bacteria</taxon>
        <taxon>Pseudomonadati</taxon>
        <taxon>Pseudomonadota</taxon>
        <taxon>Alphaproteobacteria</taxon>
        <taxon>Sphingomonadales</taxon>
        <taxon>Sphingomonadaceae</taxon>
        <taxon>Rhizorhabdus</taxon>
    </lineage>
</organism>
<evidence type="ECO:0000259" key="5">
    <source>
        <dbReference type="PROSITE" id="PS50931"/>
    </source>
</evidence>
<evidence type="ECO:0000256" key="3">
    <source>
        <dbReference type="ARBA" id="ARBA00023125"/>
    </source>
</evidence>
<reference evidence="6" key="2">
    <citation type="submission" date="2021-04" db="EMBL/GenBank/DDBJ databases">
        <title>Isolation and genomic analysis of the ibuprofen-degrading bacterium Sphingomonas strain MPO218.</title>
        <authorList>
            <person name="Aulestia M."/>
            <person name="Flores A."/>
            <person name="Mangas E.L."/>
            <person name="Perez-Pulido A.J."/>
            <person name="Santero E."/>
            <person name="Camacho E.M."/>
        </authorList>
    </citation>
    <scope>NUCLEOTIDE SEQUENCE</scope>
    <source>
        <strain evidence="6">MPO218</strain>
    </source>
</reference>
<dbReference type="PRINTS" id="PR00039">
    <property type="entry name" value="HTHLYSR"/>
</dbReference>
<comment type="similarity">
    <text evidence="1">Belongs to the LysR transcriptional regulatory family.</text>
</comment>
<dbReference type="Pfam" id="PF00126">
    <property type="entry name" value="HTH_1"/>
    <property type="match status" value="1"/>
</dbReference>
<proteinExistence type="inferred from homology"/>
<reference evidence="6" key="1">
    <citation type="submission" date="2020-07" db="EMBL/GenBank/DDBJ databases">
        <authorList>
            <person name="Camacho E."/>
        </authorList>
    </citation>
    <scope>NUCLEOTIDE SEQUENCE</scope>
    <source>
        <strain evidence="6">MPO218</strain>
    </source>
</reference>
<gene>
    <name evidence="6" type="ORF">HRJ34_17430</name>
</gene>
<dbReference type="AlphaFoldDB" id="A0A975HC91"/>
<dbReference type="Gene3D" id="3.40.190.10">
    <property type="entry name" value="Periplasmic binding protein-like II"/>
    <property type="match status" value="2"/>
</dbReference>
<dbReference type="InterPro" id="IPR000847">
    <property type="entry name" value="LysR_HTH_N"/>
</dbReference>
<dbReference type="CDD" id="cd08414">
    <property type="entry name" value="PBP2_LTTR_aromatics_like"/>
    <property type="match status" value="1"/>
</dbReference>
<dbReference type="Gene3D" id="1.10.10.10">
    <property type="entry name" value="Winged helix-like DNA-binding domain superfamily/Winged helix DNA-binding domain"/>
    <property type="match status" value="1"/>
</dbReference>
<evidence type="ECO:0000256" key="4">
    <source>
        <dbReference type="ARBA" id="ARBA00023163"/>
    </source>
</evidence>
<dbReference type="InterPro" id="IPR005119">
    <property type="entry name" value="LysR_subst-bd"/>
</dbReference>
<evidence type="ECO:0000313" key="7">
    <source>
        <dbReference type="Proteomes" id="UP000664914"/>
    </source>
</evidence>
<dbReference type="PANTHER" id="PTHR30346:SF0">
    <property type="entry name" value="HCA OPERON TRANSCRIPTIONAL ACTIVATOR HCAR"/>
    <property type="match status" value="1"/>
</dbReference>
<feature type="domain" description="HTH lysR-type" evidence="5">
    <location>
        <begin position="1"/>
        <end position="47"/>
    </location>
</feature>
<name>A0A975HC91_9SPHN</name>
<dbReference type="SUPFAM" id="SSF46785">
    <property type="entry name" value="Winged helix' DNA-binding domain"/>
    <property type="match status" value="1"/>
</dbReference>
<accession>A0A975HC91</accession>
<keyword evidence="2" id="KW-0805">Transcription regulation</keyword>
<dbReference type="GO" id="GO:0032993">
    <property type="term" value="C:protein-DNA complex"/>
    <property type="evidence" value="ECO:0007669"/>
    <property type="project" value="TreeGrafter"/>
</dbReference>
<dbReference type="GO" id="GO:0003677">
    <property type="term" value="F:DNA binding"/>
    <property type="evidence" value="ECO:0007669"/>
    <property type="project" value="UniProtKB-KW"/>
</dbReference>
<dbReference type="PANTHER" id="PTHR30346">
    <property type="entry name" value="TRANSCRIPTIONAL DUAL REGULATOR HCAR-RELATED"/>
    <property type="match status" value="1"/>
</dbReference>
<dbReference type="Pfam" id="PF03466">
    <property type="entry name" value="LysR_substrate"/>
    <property type="match status" value="1"/>
</dbReference>
<protein>
    <submittedName>
        <fullName evidence="6">LysR family transcriptional regulator</fullName>
    </submittedName>
</protein>
<keyword evidence="3" id="KW-0238">DNA-binding</keyword>
<evidence type="ECO:0000313" key="6">
    <source>
        <dbReference type="EMBL" id="QTH20131.1"/>
    </source>
</evidence>
<dbReference type="InterPro" id="IPR036390">
    <property type="entry name" value="WH_DNA-bd_sf"/>
</dbReference>
<dbReference type="PROSITE" id="PS50931">
    <property type="entry name" value="HTH_LYSR"/>
    <property type="match status" value="1"/>
</dbReference>
<evidence type="ECO:0000256" key="1">
    <source>
        <dbReference type="ARBA" id="ARBA00009437"/>
    </source>
</evidence>
<sequence length="292" mass="31937">MADALNFTRAAERQHTSQPSLSQQIRALESEIGRKLFVRNSRSVKLTPAGVTFAEYARRTLEIIDEGVVAARAGGDEANVVRIGFLIAAEIALFPTLLPQVRARVPRIDLSLSSMSSRQQLAALRAHTIDVAFMRPPINDPRITTVSIFEEEINVILSRDHPLIGKTFISIEDLRTEKIIGVTDNVPGLDHAVTQWFARHDMKPQIVEHADNVIEYMSMARLGIGVGLLPTFANHILLDGLETRPIAVSAPRIGMVMAFAARGLSAAAHQFVDAVSALVADGRLNISRRPAS</sequence>
<dbReference type="FunFam" id="1.10.10.10:FF:000001">
    <property type="entry name" value="LysR family transcriptional regulator"/>
    <property type="match status" value="1"/>
</dbReference>
<keyword evidence="4" id="KW-0804">Transcription</keyword>
<evidence type="ECO:0000256" key="2">
    <source>
        <dbReference type="ARBA" id="ARBA00023015"/>
    </source>
</evidence>
<dbReference type="InterPro" id="IPR036388">
    <property type="entry name" value="WH-like_DNA-bd_sf"/>
</dbReference>